<dbReference type="EMBL" id="FQUC01000001">
    <property type="protein sequence ID" value="SHE32298.1"/>
    <property type="molecule type" value="Genomic_DNA"/>
</dbReference>
<dbReference type="InterPro" id="IPR050418">
    <property type="entry name" value="D-iso_2-hydroxyacid_DH_PdxB"/>
</dbReference>
<dbReference type="GO" id="GO:0016616">
    <property type="term" value="F:oxidoreductase activity, acting on the CH-OH group of donors, NAD or NADP as acceptor"/>
    <property type="evidence" value="ECO:0007669"/>
    <property type="project" value="InterPro"/>
</dbReference>
<gene>
    <name evidence="7" type="ORF">SAMN05444362_10179</name>
</gene>
<keyword evidence="8" id="KW-1185">Reference proteome</keyword>
<evidence type="ECO:0000256" key="4">
    <source>
        <dbReference type="RuleBase" id="RU003719"/>
    </source>
</evidence>
<comment type="similarity">
    <text evidence="1 4">Belongs to the D-isomer specific 2-hydroxyacid dehydrogenase family.</text>
</comment>
<keyword evidence="3" id="KW-0520">NAD</keyword>
<evidence type="ECO:0000313" key="7">
    <source>
        <dbReference type="EMBL" id="SHE32298.1"/>
    </source>
</evidence>
<evidence type="ECO:0000256" key="1">
    <source>
        <dbReference type="ARBA" id="ARBA00005854"/>
    </source>
</evidence>
<dbReference type="PANTHER" id="PTHR43761:SF1">
    <property type="entry name" value="D-ISOMER SPECIFIC 2-HYDROXYACID DEHYDROGENASE CATALYTIC DOMAIN-CONTAINING PROTEIN-RELATED"/>
    <property type="match status" value="1"/>
</dbReference>
<evidence type="ECO:0008006" key="9">
    <source>
        <dbReference type="Google" id="ProtNLM"/>
    </source>
</evidence>
<accession>A0A1M4SJG8</accession>
<dbReference type="InterPro" id="IPR006140">
    <property type="entry name" value="D-isomer_DH_NAD-bd"/>
</dbReference>
<evidence type="ECO:0000259" key="5">
    <source>
        <dbReference type="Pfam" id="PF00389"/>
    </source>
</evidence>
<feature type="domain" description="D-isomer specific 2-hydroxyacid dehydrogenase NAD-binding" evidence="6">
    <location>
        <begin position="127"/>
        <end position="271"/>
    </location>
</feature>
<dbReference type="Pfam" id="PF02826">
    <property type="entry name" value="2-Hacid_dh_C"/>
    <property type="match status" value="1"/>
</dbReference>
<feature type="domain" description="D-isomer specific 2-hydroxyacid dehydrogenase catalytic" evidence="5">
    <location>
        <begin position="22"/>
        <end position="299"/>
    </location>
</feature>
<dbReference type="RefSeq" id="WP_062175204.1">
    <property type="nucleotide sequence ID" value="NZ_BBXL01000001.1"/>
</dbReference>
<keyword evidence="2 4" id="KW-0560">Oxidoreductase</keyword>
<dbReference type="Proteomes" id="UP000184480">
    <property type="component" value="Unassembled WGS sequence"/>
</dbReference>
<dbReference type="InterPro" id="IPR036291">
    <property type="entry name" value="NAD(P)-bd_dom_sf"/>
</dbReference>
<dbReference type="SUPFAM" id="SSF51735">
    <property type="entry name" value="NAD(P)-binding Rossmann-fold domains"/>
    <property type="match status" value="1"/>
</dbReference>
<dbReference type="InterPro" id="IPR006139">
    <property type="entry name" value="D-isomer_2_OHA_DH_cat_dom"/>
</dbReference>
<sequence>MKFNKIVAIDPCGLTGETVAEIKQLAKTDYIEYTDCPENNEEIIRRISDADCVLVSWRTPIDAAVIRSCPSVKYIGMCCSLYDEQSANVDIAEARKNGIVVKGVRDYGDEGTVEFIFAQLICLMKGMGEHQWKEEPTELTGKTIGIIGMGVLGKMITHTALCFGMRVIYNSRTRKPEVENENVTYLPLSNLLSEADIVTVHVPRNAITLTDEHFSLMKKDGIFINTSLGQPFEKEALLKWIEKGSNNYAIFDASGYSNLKDEFEKYNRILLTHKSSGFTHEAKIRLTNKVYQNMLSFLES</sequence>
<dbReference type="AlphaFoldDB" id="A0A1M4SJG8"/>
<proteinExistence type="inferred from homology"/>
<dbReference type="GO" id="GO:0051287">
    <property type="term" value="F:NAD binding"/>
    <property type="evidence" value="ECO:0007669"/>
    <property type="project" value="InterPro"/>
</dbReference>
<dbReference type="STRING" id="1346286.SAMN05444362_10179"/>
<evidence type="ECO:0000256" key="2">
    <source>
        <dbReference type="ARBA" id="ARBA00023002"/>
    </source>
</evidence>
<evidence type="ECO:0000259" key="6">
    <source>
        <dbReference type="Pfam" id="PF02826"/>
    </source>
</evidence>
<evidence type="ECO:0000256" key="3">
    <source>
        <dbReference type="ARBA" id="ARBA00023027"/>
    </source>
</evidence>
<evidence type="ECO:0000313" key="8">
    <source>
        <dbReference type="Proteomes" id="UP000184480"/>
    </source>
</evidence>
<dbReference type="PANTHER" id="PTHR43761">
    <property type="entry name" value="D-ISOMER SPECIFIC 2-HYDROXYACID DEHYDROGENASE FAMILY PROTEIN (AFU_ORTHOLOGUE AFUA_1G13630)"/>
    <property type="match status" value="1"/>
</dbReference>
<name>A0A1M4SJG8_9BACT</name>
<dbReference type="SUPFAM" id="SSF52283">
    <property type="entry name" value="Formate/glycerate dehydrogenase catalytic domain-like"/>
    <property type="match status" value="1"/>
</dbReference>
<reference evidence="8" key="1">
    <citation type="submission" date="2016-11" db="EMBL/GenBank/DDBJ databases">
        <authorList>
            <person name="Varghese N."/>
            <person name="Submissions S."/>
        </authorList>
    </citation>
    <scope>NUCLEOTIDE SEQUENCE [LARGE SCALE GENOMIC DNA]</scope>
    <source>
        <strain evidence="8">DSM 27370</strain>
    </source>
</reference>
<dbReference type="Pfam" id="PF00389">
    <property type="entry name" value="2-Hacid_dh"/>
    <property type="match status" value="1"/>
</dbReference>
<protein>
    <recommendedName>
        <fullName evidence="9">Dihydrofolate reductase</fullName>
    </recommendedName>
</protein>
<dbReference type="OrthoDB" id="9805416at2"/>
<dbReference type="Gene3D" id="3.40.50.720">
    <property type="entry name" value="NAD(P)-binding Rossmann-like Domain"/>
    <property type="match status" value="2"/>
</dbReference>
<organism evidence="7 8">
    <name type="scientific">Dysgonomonas macrotermitis</name>
    <dbReference type="NCBI Taxonomy" id="1346286"/>
    <lineage>
        <taxon>Bacteria</taxon>
        <taxon>Pseudomonadati</taxon>
        <taxon>Bacteroidota</taxon>
        <taxon>Bacteroidia</taxon>
        <taxon>Bacteroidales</taxon>
        <taxon>Dysgonomonadaceae</taxon>
        <taxon>Dysgonomonas</taxon>
    </lineage>
</organism>